<feature type="transmembrane region" description="Helical" evidence="7">
    <location>
        <begin position="18"/>
        <end position="38"/>
    </location>
</feature>
<dbReference type="Proteomes" id="UP000503251">
    <property type="component" value="Chromosome"/>
</dbReference>
<feature type="region of interest" description="Disordered" evidence="6">
    <location>
        <begin position="694"/>
        <end position="715"/>
    </location>
</feature>
<evidence type="ECO:0000256" key="1">
    <source>
        <dbReference type="ARBA" id="ARBA00022485"/>
    </source>
</evidence>
<dbReference type="InterPro" id="IPR009051">
    <property type="entry name" value="Helical_ferredxn"/>
</dbReference>
<evidence type="ECO:0000313" key="10">
    <source>
        <dbReference type="EMBL" id="TVM34504.1"/>
    </source>
</evidence>
<evidence type="ECO:0000313" key="12">
    <source>
        <dbReference type="Proteomes" id="UP000503251"/>
    </source>
</evidence>
<feature type="domain" description="4Fe-4S ferredoxin-type" evidence="8">
    <location>
        <begin position="297"/>
        <end position="326"/>
    </location>
</feature>
<evidence type="ECO:0000259" key="8">
    <source>
        <dbReference type="PROSITE" id="PS51379"/>
    </source>
</evidence>
<evidence type="ECO:0000256" key="3">
    <source>
        <dbReference type="ARBA" id="ARBA00023002"/>
    </source>
</evidence>
<evidence type="ECO:0000256" key="5">
    <source>
        <dbReference type="ARBA" id="ARBA00023014"/>
    </source>
</evidence>
<name>A0A6P1ZHK8_9BACT</name>
<reference evidence="10 11" key="1">
    <citation type="submission" date="2018-06" db="EMBL/GenBank/DDBJ databases">
        <title>Complete genome of Desulfovibrio marinus P48SEP.</title>
        <authorList>
            <person name="Crispim J.S."/>
            <person name="Vidigal P.M.P."/>
            <person name="Silva L.C.F."/>
            <person name="Araujo L.C."/>
            <person name="Laguardia C.N."/>
            <person name="Dias R.S."/>
            <person name="Sousa M.P."/>
            <person name="Paula S.O."/>
            <person name="Silva C."/>
        </authorList>
    </citation>
    <scope>NUCLEOTIDE SEQUENCE [LARGE SCALE GENOMIC DNA]</scope>
    <source>
        <strain evidence="10 11">P48SEP</strain>
    </source>
</reference>
<evidence type="ECO:0000256" key="7">
    <source>
        <dbReference type="SAM" id="Phobius"/>
    </source>
</evidence>
<feature type="transmembrane region" description="Helical" evidence="7">
    <location>
        <begin position="237"/>
        <end position="261"/>
    </location>
</feature>
<evidence type="ECO:0000313" key="9">
    <source>
        <dbReference type="EMBL" id="QJT07582.1"/>
    </source>
</evidence>
<dbReference type="AlphaFoldDB" id="A0A6P1ZHK8"/>
<dbReference type="RefSeq" id="WP_144304826.1">
    <property type="nucleotide sequence ID" value="NZ_CP039543.1"/>
</dbReference>
<gene>
    <name evidence="10" type="ORF">DQK91_07980</name>
    <name evidence="9" type="ORF">E8L03_01005</name>
</gene>
<dbReference type="InterPro" id="IPR017900">
    <property type="entry name" value="4Fe4S_Fe_S_CS"/>
</dbReference>
<feature type="domain" description="4Fe-4S ferredoxin-type" evidence="8">
    <location>
        <begin position="360"/>
        <end position="390"/>
    </location>
</feature>
<dbReference type="GO" id="GO:0016491">
    <property type="term" value="F:oxidoreductase activity"/>
    <property type="evidence" value="ECO:0007669"/>
    <property type="project" value="UniProtKB-KW"/>
</dbReference>
<dbReference type="EMBL" id="CP039543">
    <property type="protein sequence ID" value="QJT07582.1"/>
    <property type="molecule type" value="Genomic_DNA"/>
</dbReference>
<keyword evidence="12" id="KW-1185">Reference proteome</keyword>
<keyword evidence="2" id="KW-0479">Metal-binding</keyword>
<protein>
    <submittedName>
        <fullName evidence="9">(Fe-S)-binding protein</fullName>
    </submittedName>
    <submittedName>
        <fullName evidence="10">Electron transfer flavoprotein</fullName>
    </submittedName>
</protein>
<keyword evidence="1" id="KW-0004">4Fe-4S</keyword>
<accession>A0A6P1ZHK8</accession>
<dbReference type="EMBL" id="QMIF01000004">
    <property type="protein sequence ID" value="TVM34504.1"/>
    <property type="molecule type" value="Genomic_DNA"/>
</dbReference>
<dbReference type="InterPro" id="IPR017896">
    <property type="entry name" value="4Fe4S_Fe-S-bd"/>
</dbReference>
<dbReference type="GO" id="GO:0005886">
    <property type="term" value="C:plasma membrane"/>
    <property type="evidence" value="ECO:0007669"/>
    <property type="project" value="TreeGrafter"/>
</dbReference>
<dbReference type="SUPFAM" id="SSF103501">
    <property type="entry name" value="Respiratory nitrate reductase 1 gamma chain"/>
    <property type="match status" value="1"/>
</dbReference>
<dbReference type="Pfam" id="PF02754">
    <property type="entry name" value="CCG"/>
    <property type="match status" value="2"/>
</dbReference>
<dbReference type="GO" id="GO:0046872">
    <property type="term" value="F:metal ion binding"/>
    <property type="evidence" value="ECO:0007669"/>
    <property type="project" value="UniProtKB-KW"/>
</dbReference>
<sequence length="715" mass="79567">MEIALISPAKAHLFFLPAWSFSLAITLAGIGVFGYLIARRLAPMRLAAPDRRFDNIPERIAKVLKIWLAQWRQPRYMAAGLLHIVIFAGFLCLSLRSIQMVILGVVDGFTIPGLSGAPGQVYLVLRQIMAMAVLIAALAAMYRRAVIKPARYAVPAKYGHDHTAEAVFVLGLISLLMISEGLFDASLTAAAQARGLPAETAVILTLPWIFEHLLHGVSVEALQTIHLAAYYVHDLTFFFFLCFLPLGKHFHVVTSFFNVFFMRLRKGDVKPVRYGVSDEELTELDSFGVKMLEDFTWKHILDFYSCADCGRCSDNCPANAVGRPLSPRFITIKARDLIFRRYPVFQHNKEQPEEGPLIGGIYSEDEIWSCTTCGACEEECPLGIEYINKMVDLRRGMIDEGNVPPSLQKPLKALEKRGNPWGKMEKKRGAWARDKAFAAELAVKSVEDGDSADTLYFVDSITSYDDRMQRIAQATARVLAAAGVDFAILGKEEKDCGHEVRRFGEELLFQDLRDHNTEMIRKSGARRIITADPHTYNALLKDYEGLPPVEHISQLIARKVHEGDLRLKPVENPGKVYVYHDPCYLGRHNGLYDDPRAALDAVPGLRRVEMARNRDRSFCCGGGGLMLFYEPEEEQRMGVLRVQMAAEAGANVIVTACPFCLVNIEDAIKVAGLEDTMEAMDLAELIDGRLADRPGAATFSEAPDTGKDTQTSMGD</sequence>
<dbReference type="InterPro" id="IPR036197">
    <property type="entry name" value="NarG-like_sf"/>
</dbReference>
<dbReference type="Gene3D" id="1.20.950.20">
    <property type="entry name" value="Transmembrane di-heme cytochromes, Chain C"/>
    <property type="match status" value="1"/>
</dbReference>
<dbReference type="PROSITE" id="PS51379">
    <property type="entry name" value="4FE4S_FER_2"/>
    <property type="match status" value="2"/>
</dbReference>
<dbReference type="PANTHER" id="PTHR43255:SF1">
    <property type="entry name" value="IRON-SULFUR-BINDING OXIDOREDUCTASE FADF-RELATED"/>
    <property type="match status" value="1"/>
</dbReference>
<keyword evidence="4" id="KW-0408">Iron</keyword>
<feature type="transmembrane region" description="Helical" evidence="7">
    <location>
        <begin position="123"/>
        <end position="142"/>
    </location>
</feature>
<dbReference type="GO" id="GO:0051539">
    <property type="term" value="F:4 iron, 4 sulfur cluster binding"/>
    <property type="evidence" value="ECO:0007669"/>
    <property type="project" value="UniProtKB-KW"/>
</dbReference>
<dbReference type="Gene3D" id="1.10.1060.10">
    <property type="entry name" value="Alpha-helical ferredoxin"/>
    <property type="match status" value="1"/>
</dbReference>
<dbReference type="PROSITE" id="PS00198">
    <property type="entry name" value="4FE4S_FER_1"/>
    <property type="match status" value="2"/>
</dbReference>
<evidence type="ECO:0000256" key="4">
    <source>
        <dbReference type="ARBA" id="ARBA00023004"/>
    </source>
</evidence>
<reference evidence="9 12" key="2">
    <citation type="submission" date="2019-04" db="EMBL/GenBank/DDBJ databases">
        <title>Isolation and culture of sulfate reducing bacteria from the cold seep of the South China Sea.</title>
        <authorList>
            <person name="Sun C."/>
            <person name="Liu R."/>
        </authorList>
    </citation>
    <scope>NUCLEOTIDE SEQUENCE [LARGE SCALE GENOMIC DNA]</scope>
    <source>
        <strain evidence="9 12">CS1</strain>
    </source>
</reference>
<evidence type="ECO:0000256" key="2">
    <source>
        <dbReference type="ARBA" id="ARBA00022723"/>
    </source>
</evidence>
<organism evidence="10 11">
    <name type="scientific">Oceanidesulfovibrio marinus</name>
    <dbReference type="NCBI Taxonomy" id="370038"/>
    <lineage>
        <taxon>Bacteria</taxon>
        <taxon>Pseudomonadati</taxon>
        <taxon>Thermodesulfobacteriota</taxon>
        <taxon>Desulfovibrionia</taxon>
        <taxon>Desulfovibrionales</taxon>
        <taxon>Desulfovibrionaceae</taxon>
        <taxon>Oceanidesulfovibrio</taxon>
    </lineage>
</organism>
<keyword evidence="7" id="KW-0812">Transmembrane</keyword>
<evidence type="ECO:0000256" key="6">
    <source>
        <dbReference type="SAM" id="MobiDB-lite"/>
    </source>
</evidence>
<proteinExistence type="predicted"/>
<keyword evidence="7" id="KW-1133">Transmembrane helix</keyword>
<feature type="transmembrane region" description="Helical" evidence="7">
    <location>
        <begin position="81"/>
        <end position="103"/>
    </location>
</feature>
<dbReference type="Proteomes" id="UP000434052">
    <property type="component" value="Unassembled WGS sequence"/>
</dbReference>
<dbReference type="InterPro" id="IPR051460">
    <property type="entry name" value="HdrC_iron-sulfur_subunit"/>
</dbReference>
<dbReference type="Pfam" id="PF13187">
    <property type="entry name" value="Fer4_9"/>
    <property type="match status" value="1"/>
</dbReference>
<dbReference type="InterPro" id="IPR004017">
    <property type="entry name" value="Cys_rich_dom"/>
</dbReference>
<dbReference type="SUPFAM" id="SSF46548">
    <property type="entry name" value="alpha-helical ferredoxin"/>
    <property type="match status" value="1"/>
</dbReference>
<keyword evidence="5" id="KW-0411">Iron-sulfur</keyword>
<dbReference type="OrthoDB" id="9794954at2"/>
<dbReference type="PANTHER" id="PTHR43255">
    <property type="entry name" value="IRON-SULFUR-BINDING OXIDOREDUCTASE FADF-RELATED-RELATED"/>
    <property type="match status" value="1"/>
</dbReference>
<evidence type="ECO:0000313" key="11">
    <source>
        <dbReference type="Proteomes" id="UP000434052"/>
    </source>
</evidence>
<keyword evidence="7" id="KW-0472">Membrane</keyword>
<keyword evidence="3" id="KW-0560">Oxidoreductase</keyword>